<evidence type="ECO:0000313" key="5">
    <source>
        <dbReference type="Proteomes" id="UP000692954"/>
    </source>
</evidence>
<evidence type="ECO:0000313" key="4">
    <source>
        <dbReference type="EMBL" id="CAD8079980.1"/>
    </source>
</evidence>
<dbReference type="InterPro" id="IPR050235">
    <property type="entry name" value="CK1_Ser-Thr_kinase"/>
</dbReference>
<dbReference type="EC" id="2.7.11.1" evidence="1"/>
<name>A0A8S1MHA0_9CILI</name>
<dbReference type="GO" id="GO:0004674">
    <property type="term" value="F:protein serine/threonine kinase activity"/>
    <property type="evidence" value="ECO:0007669"/>
    <property type="project" value="UniProtKB-EC"/>
</dbReference>
<dbReference type="AlphaFoldDB" id="A0A8S1MHA0"/>
<dbReference type="InterPro" id="IPR008271">
    <property type="entry name" value="Ser/Thr_kinase_AS"/>
</dbReference>
<dbReference type="EMBL" id="CAJJDN010000040">
    <property type="protein sequence ID" value="CAD8079980.1"/>
    <property type="molecule type" value="Genomic_DNA"/>
</dbReference>
<dbReference type="InterPro" id="IPR000719">
    <property type="entry name" value="Prot_kinase_dom"/>
</dbReference>
<dbReference type="SMART" id="SM00220">
    <property type="entry name" value="S_TKc"/>
    <property type="match status" value="1"/>
</dbReference>
<dbReference type="GO" id="GO:0005524">
    <property type="term" value="F:ATP binding"/>
    <property type="evidence" value="ECO:0007669"/>
    <property type="project" value="InterPro"/>
</dbReference>
<feature type="domain" description="Protein kinase" evidence="3">
    <location>
        <begin position="8"/>
        <end position="322"/>
    </location>
</feature>
<evidence type="ECO:0000259" key="3">
    <source>
        <dbReference type="PROSITE" id="PS50011"/>
    </source>
</evidence>
<dbReference type="Proteomes" id="UP000692954">
    <property type="component" value="Unassembled WGS sequence"/>
</dbReference>
<accession>A0A8S1MHA0</accession>
<gene>
    <name evidence="4" type="ORF">PSON_ATCC_30995.1.T0400008</name>
</gene>
<evidence type="ECO:0000256" key="2">
    <source>
        <dbReference type="ARBA" id="ARBA00023860"/>
    </source>
</evidence>
<sequence length="344" mass="39709">MYLEASQYNVLSYIGCGSDHTIYKVENSLTQELCAIKIEKSAGIGQIKNEIEMLKKLQGISGIPELKSYGITSDNKLFIIVPLFQYNLKEVAKEKQLSLSQILRIGLRMTEILENIHCNNVLHLDLKPENIMFSKQIQDDQNTIKPEIIQLIDFGLSQKFNQNSTFLKDTFIGSLSFASRQSHNGEQLGFKDDLESLIYILVYLRNQKLPWLQKPSWGCKKVDIQIIGKVKTFHYNSQTLYSNFPLGFQDIMQYIDTLKYYVMPDYSYIKSLFLKMLQPYSSFFQTKQISSFQNVINTSIILYNPNEQNSEEDIISCETKYVLISKVISKYATNQIKSISHIQS</sequence>
<proteinExistence type="predicted"/>
<dbReference type="PROSITE" id="PS50011">
    <property type="entry name" value="PROTEIN_KINASE_DOM"/>
    <property type="match status" value="1"/>
</dbReference>
<dbReference type="PANTHER" id="PTHR11909">
    <property type="entry name" value="CASEIN KINASE-RELATED"/>
    <property type="match status" value="1"/>
</dbReference>
<comment type="caution">
    <text evidence="4">The sequence shown here is derived from an EMBL/GenBank/DDBJ whole genome shotgun (WGS) entry which is preliminary data.</text>
</comment>
<evidence type="ECO:0000256" key="1">
    <source>
        <dbReference type="ARBA" id="ARBA00012513"/>
    </source>
</evidence>
<protein>
    <recommendedName>
        <fullName evidence="2">Casein kinase I</fullName>
        <ecNumber evidence="1">2.7.11.1</ecNumber>
    </recommendedName>
</protein>
<organism evidence="4 5">
    <name type="scientific">Paramecium sonneborni</name>
    <dbReference type="NCBI Taxonomy" id="65129"/>
    <lineage>
        <taxon>Eukaryota</taxon>
        <taxon>Sar</taxon>
        <taxon>Alveolata</taxon>
        <taxon>Ciliophora</taxon>
        <taxon>Intramacronucleata</taxon>
        <taxon>Oligohymenophorea</taxon>
        <taxon>Peniculida</taxon>
        <taxon>Parameciidae</taxon>
        <taxon>Paramecium</taxon>
    </lineage>
</organism>
<keyword evidence="5" id="KW-1185">Reference proteome</keyword>
<dbReference type="OrthoDB" id="303783at2759"/>
<reference evidence="4" key="1">
    <citation type="submission" date="2021-01" db="EMBL/GenBank/DDBJ databases">
        <authorList>
            <consortium name="Genoscope - CEA"/>
            <person name="William W."/>
        </authorList>
    </citation>
    <scope>NUCLEOTIDE SEQUENCE</scope>
</reference>
<dbReference type="Pfam" id="PF00069">
    <property type="entry name" value="Pkinase"/>
    <property type="match status" value="1"/>
</dbReference>
<dbReference type="PROSITE" id="PS00108">
    <property type="entry name" value="PROTEIN_KINASE_ST"/>
    <property type="match status" value="1"/>
</dbReference>